<evidence type="ECO:0000259" key="4">
    <source>
        <dbReference type="Pfam" id="PF02016"/>
    </source>
</evidence>
<feature type="region of interest" description="Disordered" evidence="3">
    <location>
        <begin position="171"/>
        <end position="198"/>
    </location>
</feature>
<dbReference type="InterPro" id="IPR003507">
    <property type="entry name" value="S66_fam"/>
</dbReference>
<accession>A0A542ZJT6</accession>
<dbReference type="SUPFAM" id="SSF52317">
    <property type="entry name" value="Class I glutamine amidotransferase-like"/>
    <property type="match status" value="1"/>
</dbReference>
<organism evidence="6 7">
    <name type="scientific">Oryzihumus leptocrescens</name>
    <dbReference type="NCBI Taxonomy" id="297536"/>
    <lineage>
        <taxon>Bacteria</taxon>
        <taxon>Bacillati</taxon>
        <taxon>Actinomycetota</taxon>
        <taxon>Actinomycetes</taxon>
        <taxon>Micrococcales</taxon>
        <taxon>Intrasporangiaceae</taxon>
        <taxon>Oryzihumus</taxon>
    </lineage>
</organism>
<sequence length="350" mass="38664">MVLRPVLSHTHHVHPGEKVAILSPSWAGPAAFPRVHELGLRRLREQLGVEPVEYPTTRRLGATPQERAADIHAAFADPEVRAVMASIGGSDQLLVLNHLDADLIRANPKPFFGYSDNTNLLIYLWNLGIVGYHGGSTLVHLGRPGAMHPVTLESLRTALFERKPVDIAPSPDFGDENGRWEEQVESTPEPPMRPGSGWRWHGEERRVVGPSWGGCLEILDMHLRSGRHILDPAAYRGCVLLLETSEEMPSAEYVYRVLMGMGERGMLGELAGVLVAAPKAWSFERPLDLPAREAYTREQEAAVLRAMGEYRPGVPIVTGVEFGHTDPQLVLPYGGEITIDPAQRRLTVAY</sequence>
<dbReference type="GO" id="GO:0004180">
    <property type="term" value="F:carboxypeptidase activity"/>
    <property type="evidence" value="ECO:0007669"/>
    <property type="project" value="UniProtKB-KW"/>
</dbReference>
<dbReference type="AlphaFoldDB" id="A0A542ZJT6"/>
<dbReference type="PANTHER" id="PTHR30237">
    <property type="entry name" value="MURAMOYLTETRAPEPTIDE CARBOXYPEPTIDASE"/>
    <property type="match status" value="1"/>
</dbReference>
<dbReference type="Proteomes" id="UP000319514">
    <property type="component" value="Unassembled WGS sequence"/>
</dbReference>
<feature type="domain" description="LD-carboxypeptidase C-terminal" evidence="5">
    <location>
        <begin position="209"/>
        <end position="339"/>
    </location>
</feature>
<protein>
    <submittedName>
        <fullName evidence="6">Muramoyltetrapeptide carboxypeptidase LdcA involved in peptidoglycan recycling</fullName>
    </submittedName>
</protein>
<comment type="caution">
    <text evidence="6">The sequence shown here is derived from an EMBL/GenBank/DDBJ whole genome shotgun (WGS) entry which is preliminary data.</text>
</comment>
<dbReference type="RefSeq" id="WP_185746109.1">
    <property type="nucleotide sequence ID" value="NZ_BAAAKX010000002.1"/>
</dbReference>
<dbReference type="InterPro" id="IPR027478">
    <property type="entry name" value="LdcA_N"/>
</dbReference>
<dbReference type="Gene3D" id="3.40.50.10740">
    <property type="entry name" value="Class I glutamine amidotransferase-like"/>
    <property type="match status" value="1"/>
</dbReference>
<evidence type="ECO:0000256" key="2">
    <source>
        <dbReference type="ARBA" id="ARBA00022801"/>
    </source>
</evidence>
<evidence type="ECO:0000259" key="5">
    <source>
        <dbReference type="Pfam" id="PF17676"/>
    </source>
</evidence>
<dbReference type="Pfam" id="PF17676">
    <property type="entry name" value="Peptidase_S66C"/>
    <property type="match status" value="1"/>
</dbReference>
<dbReference type="Gene3D" id="3.50.30.60">
    <property type="entry name" value="LD-carboxypeptidase A C-terminal domain-like"/>
    <property type="match status" value="1"/>
</dbReference>
<feature type="domain" description="LD-carboxypeptidase N-terminal" evidence="4">
    <location>
        <begin position="19"/>
        <end position="134"/>
    </location>
</feature>
<dbReference type="Pfam" id="PF02016">
    <property type="entry name" value="Peptidase_S66"/>
    <property type="match status" value="1"/>
</dbReference>
<dbReference type="InterPro" id="IPR040921">
    <property type="entry name" value="Peptidase_S66C"/>
</dbReference>
<keyword evidence="7" id="KW-1185">Reference proteome</keyword>
<dbReference type="InterPro" id="IPR027461">
    <property type="entry name" value="Carboxypeptidase_A_C_sf"/>
</dbReference>
<dbReference type="SUPFAM" id="SSF141986">
    <property type="entry name" value="LD-carboxypeptidase A C-terminal domain-like"/>
    <property type="match status" value="1"/>
</dbReference>
<proteinExistence type="inferred from homology"/>
<dbReference type="InterPro" id="IPR029062">
    <property type="entry name" value="Class_I_gatase-like"/>
</dbReference>
<comment type="similarity">
    <text evidence="1">Belongs to the peptidase S66 family.</text>
</comment>
<gene>
    <name evidence="6" type="ORF">FB474_2013</name>
</gene>
<evidence type="ECO:0000313" key="6">
    <source>
        <dbReference type="EMBL" id="TQL60617.1"/>
    </source>
</evidence>
<dbReference type="EMBL" id="VFOQ01000001">
    <property type="protein sequence ID" value="TQL60617.1"/>
    <property type="molecule type" value="Genomic_DNA"/>
</dbReference>
<dbReference type="CDD" id="cd07062">
    <property type="entry name" value="Peptidase_S66_mccF_like"/>
    <property type="match status" value="1"/>
</dbReference>
<name>A0A542ZJT6_9MICO</name>
<evidence type="ECO:0000256" key="1">
    <source>
        <dbReference type="ARBA" id="ARBA00010233"/>
    </source>
</evidence>
<reference evidence="6 7" key="1">
    <citation type="submission" date="2019-06" db="EMBL/GenBank/DDBJ databases">
        <title>Sequencing the genomes of 1000 actinobacteria strains.</title>
        <authorList>
            <person name="Klenk H.-P."/>
        </authorList>
    </citation>
    <scope>NUCLEOTIDE SEQUENCE [LARGE SCALE GENOMIC DNA]</scope>
    <source>
        <strain evidence="6 7">DSM 18082</strain>
    </source>
</reference>
<dbReference type="PANTHER" id="PTHR30237:SF4">
    <property type="entry name" value="LD-CARBOXYPEPTIDASE C-TERMINAL DOMAIN-CONTAINING PROTEIN"/>
    <property type="match status" value="1"/>
</dbReference>
<dbReference type="InterPro" id="IPR040449">
    <property type="entry name" value="Peptidase_S66_N"/>
</dbReference>
<evidence type="ECO:0000256" key="3">
    <source>
        <dbReference type="SAM" id="MobiDB-lite"/>
    </source>
</evidence>
<evidence type="ECO:0000313" key="7">
    <source>
        <dbReference type="Proteomes" id="UP000319514"/>
    </source>
</evidence>
<keyword evidence="2" id="KW-0378">Hydrolase</keyword>
<keyword evidence="6" id="KW-0645">Protease</keyword>
<keyword evidence="6" id="KW-0121">Carboxypeptidase</keyword>